<organism evidence="1 2">
    <name type="scientific">Geobacter argillaceus</name>
    <dbReference type="NCBI Taxonomy" id="345631"/>
    <lineage>
        <taxon>Bacteria</taxon>
        <taxon>Pseudomonadati</taxon>
        <taxon>Thermodesulfobacteriota</taxon>
        <taxon>Desulfuromonadia</taxon>
        <taxon>Geobacterales</taxon>
        <taxon>Geobacteraceae</taxon>
        <taxon>Geobacter</taxon>
    </lineage>
</organism>
<sequence length="83" mass="9367">MHDNETGYTSLTRYFQVDRREMVFLKFILEAYEGMSTLSTFDNKAGIVQLTVPSGFSDDMAGLVEALRGEISLTELFPPLPTR</sequence>
<dbReference type="AlphaFoldDB" id="A0A562V7M5"/>
<dbReference type="RefSeq" id="WP_145025391.1">
    <property type="nucleotide sequence ID" value="NZ_VLLN01000033.1"/>
</dbReference>
<dbReference type="Proteomes" id="UP000319449">
    <property type="component" value="Unassembled WGS sequence"/>
</dbReference>
<dbReference type="Pfam" id="PF16256">
    <property type="entry name" value="DUF4911"/>
    <property type="match status" value="1"/>
</dbReference>
<dbReference type="EMBL" id="VLLN01000033">
    <property type="protein sequence ID" value="TWJ13905.1"/>
    <property type="molecule type" value="Genomic_DNA"/>
</dbReference>
<comment type="caution">
    <text evidence="1">The sequence shown here is derived from an EMBL/GenBank/DDBJ whole genome shotgun (WGS) entry which is preliminary data.</text>
</comment>
<evidence type="ECO:0000313" key="2">
    <source>
        <dbReference type="Proteomes" id="UP000319449"/>
    </source>
</evidence>
<evidence type="ECO:0000313" key="1">
    <source>
        <dbReference type="EMBL" id="TWJ13905.1"/>
    </source>
</evidence>
<reference evidence="1 2" key="1">
    <citation type="submission" date="2019-07" db="EMBL/GenBank/DDBJ databases">
        <title>Genomic Encyclopedia of Archaeal and Bacterial Type Strains, Phase II (KMG-II): from individual species to whole genera.</title>
        <authorList>
            <person name="Goeker M."/>
        </authorList>
    </citation>
    <scope>NUCLEOTIDE SEQUENCE [LARGE SCALE GENOMIC DNA]</scope>
    <source>
        <strain evidence="1 2">ATCC BAA-1139</strain>
    </source>
</reference>
<name>A0A562V7M5_9BACT</name>
<dbReference type="OrthoDB" id="5472144at2"/>
<keyword evidence="2" id="KW-1185">Reference proteome</keyword>
<dbReference type="InterPro" id="IPR032587">
    <property type="entry name" value="DUF4911"/>
</dbReference>
<gene>
    <name evidence="1" type="ORF">JN12_03622</name>
</gene>
<protein>
    <submittedName>
        <fullName evidence="1">Uncharacterized protein DUF4911</fullName>
    </submittedName>
</protein>
<accession>A0A562V7M5</accession>
<proteinExistence type="predicted"/>